<evidence type="ECO:0000259" key="5">
    <source>
        <dbReference type="SMART" id="SM00646"/>
    </source>
</evidence>
<dbReference type="Pfam" id="PF01520">
    <property type="entry name" value="Amidase_3"/>
    <property type="match status" value="1"/>
</dbReference>
<dbReference type="Gene3D" id="3.40.630.40">
    <property type="entry name" value="Zn-dependent exopeptidases"/>
    <property type="match status" value="1"/>
</dbReference>
<dbReference type="InterPro" id="IPR050695">
    <property type="entry name" value="N-acetylmuramoyl_amidase_3"/>
</dbReference>
<dbReference type="GO" id="GO:0008745">
    <property type="term" value="F:N-acetylmuramoyl-L-alanine amidase activity"/>
    <property type="evidence" value="ECO:0007669"/>
    <property type="project" value="UniProtKB-EC"/>
</dbReference>
<dbReference type="InterPro" id="IPR002508">
    <property type="entry name" value="MurNAc-LAA_cat"/>
</dbReference>
<name>A0A8X8IET8_9BACT</name>
<dbReference type="AlphaFoldDB" id="A0A8X8IET8"/>
<evidence type="ECO:0000256" key="3">
    <source>
        <dbReference type="ARBA" id="ARBA00022801"/>
    </source>
</evidence>
<dbReference type="EMBL" id="FNNO01000005">
    <property type="protein sequence ID" value="SDW76884.1"/>
    <property type="molecule type" value="Genomic_DNA"/>
</dbReference>
<feature type="domain" description="MurNAc-LAA" evidence="5">
    <location>
        <begin position="274"/>
        <end position="382"/>
    </location>
</feature>
<feature type="chain" id="PRO_5036493108" description="N-acetylmuramoyl-L-alanine amidase" evidence="4">
    <location>
        <begin position="20"/>
        <end position="389"/>
    </location>
</feature>
<organism evidence="6 7">
    <name type="scientific">Hydrobacter penzbergensis</name>
    <dbReference type="NCBI Taxonomy" id="1235997"/>
    <lineage>
        <taxon>Bacteria</taxon>
        <taxon>Pseudomonadati</taxon>
        <taxon>Bacteroidota</taxon>
        <taxon>Chitinophagia</taxon>
        <taxon>Chitinophagales</taxon>
        <taxon>Chitinophagaceae</taxon>
        <taxon>Hydrobacter</taxon>
    </lineage>
</organism>
<dbReference type="PANTHER" id="PTHR30404">
    <property type="entry name" value="N-ACETYLMURAMOYL-L-ALANINE AMIDASE"/>
    <property type="match status" value="1"/>
</dbReference>
<dbReference type="EC" id="3.5.1.28" evidence="2"/>
<evidence type="ECO:0000256" key="4">
    <source>
        <dbReference type="SAM" id="SignalP"/>
    </source>
</evidence>
<dbReference type="Pfam" id="PF11741">
    <property type="entry name" value="AMIN"/>
    <property type="match status" value="1"/>
</dbReference>
<feature type="signal peptide" evidence="4">
    <location>
        <begin position="1"/>
        <end position="19"/>
    </location>
</feature>
<proteinExistence type="predicted"/>
<reference evidence="6 7" key="1">
    <citation type="submission" date="2016-10" db="EMBL/GenBank/DDBJ databases">
        <authorList>
            <person name="Varghese N."/>
            <person name="Submissions S."/>
        </authorList>
    </citation>
    <scope>NUCLEOTIDE SEQUENCE [LARGE SCALE GENOMIC DNA]</scope>
    <source>
        <strain evidence="6 7">DSM 25353</strain>
    </source>
</reference>
<dbReference type="Gene3D" id="2.60.40.3500">
    <property type="match status" value="1"/>
</dbReference>
<dbReference type="CDD" id="cd02696">
    <property type="entry name" value="MurNAc-LAA"/>
    <property type="match status" value="1"/>
</dbReference>
<dbReference type="PANTHER" id="PTHR30404:SF0">
    <property type="entry name" value="N-ACETYLMURAMOYL-L-ALANINE AMIDASE AMIC"/>
    <property type="match status" value="1"/>
</dbReference>
<dbReference type="GO" id="GO:0009253">
    <property type="term" value="P:peptidoglycan catabolic process"/>
    <property type="evidence" value="ECO:0007669"/>
    <property type="project" value="InterPro"/>
</dbReference>
<comment type="catalytic activity">
    <reaction evidence="1">
        <text>Hydrolyzes the link between N-acetylmuramoyl residues and L-amino acid residues in certain cell-wall glycopeptides.</text>
        <dbReference type="EC" id="3.5.1.28"/>
    </reaction>
</comment>
<comment type="caution">
    <text evidence="6">The sequence shown here is derived from an EMBL/GenBank/DDBJ whole genome shotgun (WGS) entry which is preliminary data.</text>
</comment>
<evidence type="ECO:0000313" key="6">
    <source>
        <dbReference type="EMBL" id="SDW76884.1"/>
    </source>
</evidence>
<evidence type="ECO:0000256" key="2">
    <source>
        <dbReference type="ARBA" id="ARBA00011901"/>
    </source>
</evidence>
<keyword evidence="4" id="KW-0732">Signal</keyword>
<evidence type="ECO:0000313" key="7">
    <source>
        <dbReference type="Proteomes" id="UP000198711"/>
    </source>
</evidence>
<sequence length="389" mass="44119">MKRFFLFICLVMSICSLKAQTNTSYVAGLATGKLPALVYGLGEDRLGGAKMGYIDSNVVLRVIDSTKDLYKVQLSKSHTAYIEKPYVRFDTIVQLKPFYLTNSFMAKGDSLFDYVSIHVDGKLPYKSWMEIDPARIMVDIYGVQSNTNWITQLRSLKEVKNVYYNQVEDDVVRVTIELQHKQHWGYNIAYKGNALTVRIKRQPAVLDIRKLKIAIDAGHGGTNTGASGVRTGAEEKTYTLLFAKAFEKYLKLRGAHKIIMTRRTDTTFDNKDRVLFLQQQNPDLLISFHLNSSNNEEVKGVSTYYKHIGFRPLTTAILRNMLTLGLDEFGNVGNFNFALNGPTDFPNSLVEIAFLSNASDEKRILNAKFRDDVAKKVYLGITQWLLSMK</sequence>
<dbReference type="SMART" id="SM00646">
    <property type="entry name" value="Ami_3"/>
    <property type="match status" value="1"/>
</dbReference>
<dbReference type="InterPro" id="IPR021731">
    <property type="entry name" value="AMIN_dom"/>
</dbReference>
<protein>
    <recommendedName>
        <fullName evidence="2">N-acetylmuramoyl-L-alanine amidase</fullName>
        <ecNumber evidence="2">3.5.1.28</ecNumber>
    </recommendedName>
</protein>
<gene>
    <name evidence="6" type="ORF">SAMN05444410_105213</name>
</gene>
<dbReference type="GO" id="GO:0030288">
    <property type="term" value="C:outer membrane-bounded periplasmic space"/>
    <property type="evidence" value="ECO:0007669"/>
    <property type="project" value="TreeGrafter"/>
</dbReference>
<dbReference type="SUPFAM" id="SSF53187">
    <property type="entry name" value="Zn-dependent exopeptidases"/>
    <property type="match status" value="1"/>
</dbReference>
<keyword evidence="3" id="KW-0378">Hydrolase</keyword>
<keyword evidence="7" id="KW-1185">Reference proteome</keyword>
<evidence type="ECO:0000256" key="1">
    <source>
        <dbReference type="ARBA" id="ARBA00001561"/>
    </source>
</evidence>
<dbReference type="RefSeq" id="WP_092723463.1">
    <property type="nucleotide sequence ID" value="NZ_FNNO01000005.1"/>
</dbReference>
<dbReference type="Proteomes" id="UP000198711">
    <property type="component" value="Unassembled WGS sequence"/>
</dbReference>
<accession>A0A8X8IET8</accession>